<dbReference type="Gramene" id="OGLUM05G09720.3">
    <property type="protein sequence ID" value="OGLUM05G09720.3"/>
    <property type="gene ID" value="OGLUM05G09720"/>
</dbReference>
<evidence type="ECO:0000313" key="3">
    <source>
        <dbReference type="Proteomes" id="UP000026961"/>
    </source>
</evidence>
<reference evidence="2" key="2">
    <citation type="submission" date="2018-05" db="EMBL/GenBank/DDBJ databases">
        <title>OgluRS3 (Oryza glumaepatula Reference Sequence Version 3).</title>
        <authorList>
            <person name="Zhang J."/>
            <person name="Kudrna D."/>
            <person name="Lee S."/>
            <person name="Talag J."/>
            <person name="Welchert J."/>
            <person name="Wing R.A."/>
        </authorList>
    </citation>
    <scope>NUCLEOTIDE SEQUENCE [LARGE SCALE GENOMIC DNA]</scope>
</reference>
<organism evidence="2">
    <name type="scientific">Oryza glumipatula</name>
    <dbReference type="NCBI Taxonomy" id="40148"/>
    <lineage>
        <taxon>Eukaryota</taxon>
        <taxon>Viridiplantae</taxon>
        <taxon>Streptophyta</taxon>
        <taxon>Embryophyta</taxon>
        <taxon>Tracheophyta</taxon>
        <taxon>Spermatophyta</taxon>
        <taxon>Magnoliopsida</taxon>
        <taxon>Liliopsida</taxon>
        <taxon>Poales</taxon>
        <taxon>Poaceae</taxon>
        <taxon>BOP clade</taxon>
        <taxon>Oryzoideae</taxon>
        <taxon>Oryzeae</taxon>
        <taxon>Oryzinae</taxon>
        <taxon>Oryza</taxon>
    </lineage>
</organism>
<dbReference type="AlphaFoldDB" id="A0A0D9ZWF9"/>
<feature type="region of interest" description="Disordered" evidence="1">
    <location>
        <begin position="1"/>
        <end position="55"/>
    </location>
</feature>
<keyword evidence="3" id="KW-1185">Reference proteome</keyword>
<proteinExistence type="predicted"/>
<dbReference type="HOGENOM" id="CLU_174316_0_0_1"/>
<name>A0A0D9ZWF9_9ORYZ</name>
<sequence>MSFLLKTRSESDKPKSPSPEELQQKRATSGEPLISTPTSSSMRNEEEPLLPSYIGDQRSPHAIAFTAFDAGHHAVVERHPLPLHEHLLWMLRWATCSGRTGREHEMRYG</sequence>
<evidence type="ECO:0000313" key="2">
    <source>
        <dbReference type="EnsemblPlants" id="OGLUM05G09720.3"/>
    </source>
</evidence>
<dbReference type="EnsemblPlants" id="OGLUM05G09720.3">
    <property type="protein sequence ID" value="OGLUM05G09720.3"/>
    <property type="gene ID" value="OGLUM05G09720"/>
</dbReference>
<dbReference type="Proteomes" id="UP000026961">
    <property type="component" value="Chromosome 5"/>
</dbReference>
<evidence type="ECO:0000256" key="1">
    <source>
        <dbReference type="SAM" id="MobiDB-lite"/>
    </source>
</evidence>
<accession>A0A0D9ZWF9</accession>
<protein>
    <submittedName>
        <fullName evidence="2">Uncharacterized protein</fullName>
    </submittedName>
</protein>
<reference evidence="2" key="1">
    <citation type="submission" date="2015-04" db="UniProtKB">
        <authorList>
            <consortium name="EnsemblPlants"/>
        </authorList>
    </citation>
    <scope>IDENTIFICATION</scope>
</reference>